<dbReference type="EMBL" id="JAZAVK010000029">
    <property type="protein sequence ID" value="KAK7429473.1"/>
    <property type="molecule type" value="Genomic_DNA"/>
</dbReference>
<proteinExistence type="predicted"/>
<keyword evidence="1" id="KW-0732">Signal</keyword>
<dbReference type="PANTHER" id="PTHR42060:SF1">
    <property type="entry name" value="NHL REPEAT-CONTAINING PROTEIN"/>
    <property type="match status" value="1"/>
</dbReference>
<feature type="signal peptide" evidence="1">
    <location>
        <begin position="1"/>
        <end position="17"/>
    </location>
</feature>
<keyword evidence="3" id="KW-1185">Reference proteome</keyword>
<comment type="caution">
    <text evidence="2">The sequence shown here is derived from an EMBL/GenBank/DDBJ whole genome shotgun (WGS) entry which is preliminary data.</text>
</comment>
<name>A0ABR1I790_9HYPO</name>
<evidence type="ECO:0000256" key="1">
    <source>
        <dbReference type="SAM" id="SignalP"/>
    </source>
</evidence>
<organism evidence="2 3">
    <name type="scientific">Neonectria magnoliae</name>
    <dbReference type="NCBI Taxonomy" id="2732573"/>
    <lineage>
        <taxon>Eukaryota</taxon>
        <taxon>Fungi</taxon>
        <taxon>Dikarya</taxon>
        <taxon>Ascomycota</taxon>
        <taxon>Pezizomycotina</taxon>
        <taxon>Sordariomycetes</taxon>
        <taxon>Hypocreomycetidae</taxon>
        <taxon>Hypocreales</taxon>
        <taxon>Nectriaceae</taxon>
        <taxon>Neonectria</taxon>
    </lineage>
</organism>
<protein>
    <submittedName>
        <fullName evidence="2">Uncharacterized protein</fullName>
    </submittedName>
</protein>
<dbReference type="InterPro" id="IPR011042">
    <property type="entry name" value="6-blade_b-propeller_TolB-like"/>
</dbReference>
<evidence type="ECO:0000313" key="3">
    <source>
        <dbReference type="Proteomes" id="UP001498421"/>
    </source>
</evidence>
<dbReference type="SUPFAM" id="SSF63829">
    <property type="entry name" value="Calcium-dependent phosphotriesterase"/>
    <property type="match status" value="1"/>
</dbReference>
<accession>A0ABR1I790</accession>
<dbReference type="Gene3D" id="2.120.10.30">
    <property type="entry name" value="TolB, C-terminal domain"/>
    <property type="match status" value="1"/>
</dbReference>
<reference evidence="2 3" key="1">
    <citation type="journal article" date="2025" name="Microbiol. Resour. Announc.">
        <title>Draft genome sequences for Neonectria magnoliae and Neonectria punicea, canker pathogens of Liriodendron tulipifera and Acer saccharum in West Virginia.</title>
        <authorList>
            <person name="Petronek H.M."/>
            <person name="Kasson M.T."/>
            <person name="Metheny A.M."/>
            <person name="Stauder C.M."/>
            <person name="Lovett B."/>
            <person name="Lynch S.C."/>
            <person name="Garnas J.R."/>
            <person name="Kasson L.R."/>
            <person name="Stajich J.E."/>
        </authorList>
    </citation>
    <scope>NUCLEOTIDE SEQUENCE [LARGE SCALE GENOMIC DNA]</scope>
    <source>
        <strain evidence="2 3">NRRL 64651</strain>
    </source>
</reference>
<gene>
    <name evidence="2" type="ORF">QQZ08_004065</name>
</gene>
<dbReference type="PANTHER" id="PTHR42060">
    <property type="entry name" value="NHL REPEAT-CONTAINING PROTEIN-RELATED"/>
    <property type="match status" value="1"/>
</dbReference>
<sequence>MLFSVSLLACLASIGSGSLIPSVRVVAQLGPGGFLENIAVRSNSDILGTTLVPNASVYSLTKPASKHRSFELLTTIPSIQSLLGITELNALGKEIFVVVGGNISSFDNVNPPVYETGSFSAWAVAFGGNDVRVSKISQLSPTSEFLNGVTAVPWCVNTVLIADSKLGTVGLLDTSTGAFEASAFAFPEMAPPPGAVFGVNGVKVSKSHLYWTNSGLLAVYRVPLTPKGYPVPGANPELVAANVSKTYVDDFAIAANNGIFGATNVDNSLVYIDPLRWKSNTVVGVSNYPAIAGVTAVAFGRGFADCNTLYAVTASSKVNNQTQNARIVAVEF</sequence>
<feature type="chain" id="PRO_5047285426" evidence="1">
    <location>
        <begin position="18"/>
        <end position="332"/>
    </location>
</feature>
<evidence type="ECO:0000313" key="2">
    <source>
        <dbReference type="EMBL" id="KAK7429473.1"/>
    </source>
</evidence>
<dbReference type="InterPro" id="IPR052998">
    <property type="entry name" value="Hetero-Diels-Alderase-like"/>
</dbReference>
<dbReference type="Proteomes" id="UP001498421">
    <property type="component" value="Unassembled WGS sequence"/>
</dbReference>